<organism evidence="2 3">
    <name type="scientific">Odynerus spinipes</name>
    <dbReference type="NCBI Taxonomy" id="1348599"/>
    <lineage>
        <taxon>Eukaryota</taxon>
        <taxon>Metazoa</taxon>
        <taxon>Ecdysozoa</taxon>
        <taxon>Arthropoda</taxon>
        <taxon>Hexapoda</taxon>
        <taxon>Insecta</taxon>
        <taxon>Pterygota</taxon>
        <taxon>Neoptera</taxon>
        <taxon>Endopterygota</taxon>
        <taxon>Hymenoptera</taxon>
        <taxon>Apocrita</taxon>
        <taxon>Aculeata</taxon>
        <taxon>Vespoidea</taxon>
        <taxon>Vespidae</taxon>
        <taxon>Eumeninae</taxon>
        <taxon>Odynerus</taxon>
    </lineage>
</organism>
<dbReference type="Proteomes" id="UP001258017">
    <property type="component" value="Unassembled WGS sequence"/>
</dbReference>
<dbReference type="AlphaFoldDB" id="A0AAD9RRN4"/>
<reference evidence="2" key="1">
    <citation type="submission" date="2021-08" db="EMBL/GenBank/DDBJ databases">
        <authorList>
            <person name="Misof B."/>
            <person name="Oliver O."/>
            <person name="Podsiadlowski L."/>
            <person name="Donath A."/>
            <person name="Peters R."/>
            <person name="Mayer C."/>
            <person name="Rust J."/>
            <person name="Gunkel S."/>
            <person name="Lesny P."/>
            <person name="Martin S."/>
            <person name="Oeyen J.P."/>
            <person name="Petersen M."/>
            <person name="Panagiotis P."/>
            <person name="Wilbrandt J."/>
            <person name="Tanja T."/>
        </authorList>
    </citation>
    <scope>NUCLEOTIDE SEQUENCE</scope>
    <source>
        <strain evidence="2">GBR_01_08_01A</strain>
        <tissue evidence="2">Thorax + abdomen</tissue>
    </source>
</reference>
<evidence type="ECO:0000313" key="3">
    <source>
        <dbReference type="Proteomes" id="UP001258017"/>
    </source>
</evidence>
<name>A0AAD9RRN4_9HYME</name>
<evidence type="ECO:0000313" key="2">
    <source>
        <dbReference type="EMBL" id="KAK2584108.1"/>
    </source>
</evidence>
<proteinExistence type="predicted"/>
<sequence>MNHGIAGCRFSRGYKRASGNSVKPATYFLGSIFEDHEIENLITILRGVRLTTEVELRGEEKTQEARGEKKSLENIEEVNNVSTPVGCWPVRIEGILLLETVVKFRRVIVRLTVQDSKRRGPFHGHFIFSSLRAKQSFSHPARSIGSRSANDDPERQTTEFDSKVGESMRPRSRGHR</sequence>
<keyword evidence="3" id="KW-1185">Reference proteome</keyword>
<protein>
    <submittedName>
        <fullName evidence="2">Uncharacterized protein</fullName>
    </submittedName>
</protein>
<gene>
    <name evidence="2" type="ORF">KPH14_006549</name>
</gene>
<reference evidence="2" key="2">
    <citation type="journal article" date="2023" name="Commun. Biol.">
        <title>Intrasexual cuticular hydrocarbon dimorphism in a wasp sheds light on hydrocarbon biosynthesis genes in Hymenoptera.</title>
        <authorList>
            <person name="Moris V.C."/>
            <person name="Podsiadlowski L."/>
            <person name="Martin S."/>
            <person name="Oeyen J.P."/>
            <person name="Donath A."/>
            <person name="Petersen M."/>
            <person name="Wilbrandt J."/>
            <person name="Misof B."/>
            <person name="Liedtke D."/>
            <person name="Thamm M."/>
            <person name="Scheiner R."/>
            <person name="Schmitt T."/>
            <person name="Niehuis O."/>
        </authorList>
    </citation>
    <scope>NUCLEOTIDE SEQUENCE</scope>
    <source>
        <strain evidence="2">GBR_01_08_01A</strain>
    </source>
</reference>
<evidence type="ECO:0000256" key="1">
    <source>
        <dbReference type="SAM" id="MobiDB-lite"/>
    </source>
</evidence>
<comment type="caution">
    <text evidence="2">The sequence shown here is derived from an EMBL/GenBank/DDBJ whole genome shotgun (WGS) entry which is preliminary data.</text>
</comment>
<feature type="region of interest" description="Disordered" evidence="1">
    <location>
        <begin position="139"/>
        <end position="176"/>
    </location>
</feature>
<accession>A0AAD9RRN4</accession>
<feature type="compositionally biased region" description="Basic and acidic residues" evidence="1">
    <location>
        <begin position="149"/>
        <end position="169"/>
    </location>
</feature>
<dbReference type="EMBL" id="JAIFRP010000026">
    <property type="protein sequence ID" value="KAK2584108.1"/>
    <property type="molecule type" value="Genomic_DNA"/>
</dbReference>